<sequence length="338" mass="38262">MEPNCGKCTKVLPTEGKYLCCVECKQGFHFGKKCAGVAETTMSGKGANKRDSWRCRACITDNQASSEDESVPVSASLAELSAKIEALVPLKDVISSLVLKVDQLLALKSTVDELHKSMQSVEQSMDFLSKKYEEMRASEAKRQVTIDKLETDVASLRSLVSKQSEEISDLRKGANDAEQYSRLPNMEIHGLPQKPKEDLLSLIADLAQKLEVPFEDSDVETIHRLPAKREGEPVVLVRFVNRMLKEKWISSRAKLRLLVENKDAPPMFFCDNLTGFNKQLFWAVKQKCKEMDYKFVWSKNCKIFVRKIEGAPLFRINGFADLDRLVRQWTQSSTNVTM</sequence>
<dbReference type="InterPro" id="IPR011011">
    <property type="entry name" value="Znf_FYVE_PHD"/>
</dbReference>
<dbReference type="InterPro" id="IPR013083">
    <property type="entry name" value="Znf_RING/FYVE/PHD"/>
</dbReference>
<dbReference type="InterPro" id="IPR057251">
    <property type="entry name" value="FP_C"/>
</dbReference>
<comment type="caution">
    <text evidence="3">The sequence shown here is derived from an EMBL/GenBank/DDBJ whole genome shotgun (WGS) entry which is preliminary data.</text>
</comment>
<evidence type="ECO:0000259" key="2">
    <source>
        <dbReference type="Pfam" id="PF25298"/>
    </source>
</evidence>
<dbReference type="EMBL" id="JABSTR010000005">
    <property type="protein sequence ID" value="KAH9372054.1"/>
    <property type="molecule type" value="Genomic_DNA"/>
</dbReference>
<dbReference type="Proteomes" id="UP000821853">
    <property type="component" value="Chromosome 3"/>
</dbReference>
<dbReference type="CDD" id="cd15489">
    <property type="entry name" value="PHD_SF"/>
    <property type="match status" value="1"/>
</dbReference>
<gene>
    <name evidence="3" type="ORF">HPB48_018997</name>
</gene>
<dbReference type="Pfam" id="PF25298">
    <property type="entry name" value="Baculo_FP_2nd"/>
    <property type="match status" value="1"/>
</dbReference>
<evidence type="ECO:0000313" key="3">
    <source>
        <dbReference type="EMBL" id="KAH9372054.1"/>
    </source>
</evidence>
<proteinExistence type="predicted"/>
<dbReference type="OrthoDB" id="7048166at2759"/>
<dbReference type="Gene3D" id="3.30.40.10">
    <property type="entry name" value="Zinc/RING finger domain, C3HC4 (zinc finger)"/>
    <property type="match status" value="1"/>
</dbReference>
<dbReference type="VEuPathDB" id="VectorBase:HLOH_048144"/>
<reference evidence="3 4" key="1">
    <citation type="journal article" date="2020" name="Cell">
        <title>Large-Scale Comparative Analyses of Tick Genomes Elucidate Their Genetic Diversity and Vector Capacities.</title>
        <authorList>
            <consortium name="Tick Genome and Microbiome Consortium (TIGMIC)"/>
            <person name="Jia N."/>
            <person name="Wang J."/>
            <person name="Shi W."/>
            <person name="Du L."/>
            <person name="Sun Y."/>
            <person name="Zhan W."/>
            <person name="Jiang J.F."/>
            <person name="Wang Q."/>
            <person name="Zhang B."/>
            <person name="Ji P."/>
            <person name="Bell-Sakyi L."/>
            <person name="Cui X.M."/>
            <person name="Yuan T.T."/>
            <person name="Jiang B.G."/>
            <person name="Yang W.F."/>
            <person name="Lam T.T."/>
            <person name="Chang Q.C."/>
            <person name="Ding S.J."/>
            <person name="Wang X.J."/>
            <person name="Zhu J.G."/>
            <person name="Ruan X.D."/>
            <person name="Zhao L."/>
            <person name="Wei J.T."/>
            <person name="Ye R.Z."/>
            <person name="Que T.C."/>
            <person name="Du C.H."/>
            <person name="Zhou Y.H."/>
            <person name="Cheng J.X."/>
            <person name="Dai P.F."/>
            <person name="Guo W.B."/>
            <person name="Han X.H."/>
            <person name="Huang E.J."/>
            <person name="Li L.F."/>
            <person name="Wei W."/>
            <person name="Gao Y.C."/>
            <person name="Liu J.Z."/>
            <person name="Shao H.Z."/>
            <person name="Wang X."/>
            <person name="Wang C.C."/>
            <person name="Yang T.C."/>
            <person name="Huo Q.B."/>
            <person name="Li W."/>
            <person name="Chen H.Y."/>
            <person name="Chen S.E."/>
            <person name="Zhou L.G."/>
            <person name="Ni X.B."/>
            <person name="Tian J.H."/>
            <person name="Sheng Y."/>
            <person name="Liu T."/>
            <person name="Pan Y.S."/>
            <person name="Xia L.Y."/>
            <person name="Li J."/>
            <person name="Zhao F."/>
            <person name="Cao W.C."/>
        </authorList>
    </citation>
    <scope>NUCLEOTIDE SEQUENCE [LARGE SCALE GENOMIC DNA]</scope>
    <source>
        <strain evidence="3">HaeL-2018</strain>
    </source>
</reference>
<feature type="domain" description="FP protein C-terminal" evidence="2">
    <location>
        <begin position="275"/>
        <end position="326"/>
    </location>
</feature>
<keyword evidence="4" id="KW-1185">Reference proteome</keyword>
<evidence type="ECO:0000256" key="1">
    <source>
        <dbReference type="SAM" id="Coils"/>
    </source>
</evidence>
<dbReference type="SUPFAM" id="SSF57903">
    <property type="entry name" value="FYVE/PHD zinc finger"/>
    <property type="match status" value="1"/>
</dbReference>
<protein>
    <recommendedName>
        <fullName evidence="2">FP protein C-terminal domain-containing protein</fullName>
    </recommendedName>
</protein>
<feature type="coiled-coil region" evidence="1">
    <location>
        <begin position="111"/>
        <end position="166"/>
    </location>
</feature>
<dbReference type="OMA" id="RCRACIT"/>
<dbReference type="AlphaFoldDB" id="A0A9J6G0S2"/>
<organism evidence="3 4">
    <name type="scientific">Haemaphysalis longicornis</name>
    <name type="common">Bush tick</name>
    <dbReference type="NCBI Taxonomy" id="44386"/>
    <lineage>
        <taxon>Eukaryota</taxon>
        <taxon>Metazoa</taxon>
        <taxon>Ecdysozoa</taxon>
        <taxon>Arthropoda</taxon>
        <taxon>Chelicerata</taxon>
        <taxon>Arachnida</taxon>
        <taxon>Acari</taxon>
        <taxon>Parasitiformes</taxon>
        <taxon>Ixodida</taxon>
        <taxon>Ixodoidea</taxon>
        <taxon>Ixodidae</taxon>
        <taxon>Haemaphysalinae</taxon>
        <taxon>Haemaphysalis</taxon>
    </lineage>
</organism>
<keyword evidence="1" id="KW-0175">Coiled coil</keyword>
<name>A0A9J6G0S2_HAELO</name>
<accession>A0A9J6G0S2</accession>
<evidence type="ECO:0000313" key="4">
    <source>
        <dbReference type="Proteomes" id="UP000821853"/>
    </source>
</evidence>